<proteinExistence type="predicted"/>
<dbReference type="SUPFAM" id="SSF109854">
    <property type="entry name" value="DinB/YfiT-like putative metalloenzymes"/>
    <property type="match status" value="1"/>
</dbReference>
<comment type="caution">
    <text evidence="1">The sequence shown here is derived from an EMBL/GenBank/DDBJ whole genome shotgun (WGS) entry which is preliminary data.</text>
</comment>
<gene>
    <name evidence="1" type="ORF">ACFQGU_05710</name>
</gene>
<evidence type="ECO:0000313" key="2">
    <source>
        <dbReference type="Proteomes" id="UP001596138"/>
    </source>
</evidence>
<organism evidence="1 2">
    <name type="scientific">Longivirga aurantiaca</name>
    <dbReference type="NCBI Taxonomy" id="1837743"/>
    <lineage>
        <taxon>Bacteria</taxon>
        <taxon>Bacillati</taxon>
        <taxon>Actinomycetota</taxon>
        <taxon>Actinomycetes</taxon>
        <taxon>Sporichthyales</taxon>
        <taxon>Sporichthyaceae</taxon>
        <taxon>Longivirga</taxon>
    </lineage>
</organism>
<dbReference type="Gene3D" id="1.20.120.450">
    <property type="entry name" value="dinb family like domain"/>
    <property type="match status" value="1"/>
</dbReference>
<name>A0ABW1SY45_9ACTN</name>
<evidence type="ECO:0000313" key="1">
    <source>
        <dbReference type="EMBL" id="MFC6237363.1"/>
    </source>
</evidence>
<keyword evidence="2" id="KW-1185">Reference proteome</keyword>
<reference evidence="2" key="1">
    <citation type="journal article" date="2019" name="Int. J. Syst. Evol. Microbiol.">
        <title>The Global Catalogue of Microorganisms (GCM) 10K type strain sequencing project: providing services to taxonomists for standard genome sequencing and annotation.</title>
        <authorList>
            <consortium name="The Broad Institute Genomics Platform"/>
            <consortium name="The Broad Institute Genome Sequencing Center for Infectious Disease"/>
            <person name="Wu L."/>
            <person name="Ma J."/>
        </authorList>
    </citation>
    <scope>NUCLEOTIDE SEQUENCE [LARGE SCALE GENOMIC DNA]</scope>
    <source>
        <strain evidence="2">CGMCC 4.7317</strain>
    </source>
</reference>
<dbReference type="Pfam" id="PF04978">
    <property type="entry name" value="MST"/>
    <property type="match status" value="1"/>
</dbReference>
<dbReference type="Proteomes" id="UP001596138">
    <property type="component" value="Unassembled WGS sequence"/>
</dbReference>
<accession>A0ABW1SY45</accession>
<dbReference type="InterPro" id="IPR034660">
    <property type="entry name" value="DinB/YfiT-like"/>
</dbReference>
<dbReference type="RefSeq" id="WP_386764594.1">
    <property type="nucleotide sequence ID" value="NZ_JBHSTI010000008.1"/>
</dbReference>
<dbReference type="InterPro" id="IPR007061">
    <property type="entry name" value="MST-like"/>
</dbReference>
<protein>
    <submittedName>
        <fullName evidence="1">DinB family protein</fullName>
    </submittedName>
</protein>
<sequence length="166" mass="18391">MATTEDVLLADERATLQAFVDDQRREIASLLDGVSEEEARRSLVPSLTTLASIVKHCAFVERVWFQVGLAGRTRAGLGLPDDVDDSFVLDDADTVESLLADYAEACAESDRIASGHSLDDLVLHNRRSPLTLRWVYAHMIRELARHAGHGDILREQIEAARGRQDP</sequence>
<dbReference type="EMBL" id="JBHSTI010000008">
    <property type="protein sequence ID" value="MFC6237363.1"/>
    <property type="molecule type" value="Genomic_DNA"/>
</dbReference>